<feature type="transmembrane region" description="Helical" evidence="9">
    <location>
        <begin position="318"/>
        <end position="340"/>
    </location>
</feature>
<dbReference type="Pfam" id="PF01569">
    <property type="entry name" value="PAP2"/>
    <property type="match status" value="1"/>
</dbReference>
<dbReference type="PANTHER" id="PTHR14969">
    <property type="entry name" value="SPHINGOSINE-1-PHOSPHATE PHOSPHOHYDROLASE"/>
    <property type="match status" value="1"/>
</dbReference>
<comment type="caution">
    <text evidence="11">The sequence shown here is derived from an EMBL/GenBank/DDBJ whole genome shotgun (WGS) entry which is preliminary data.</text>
</comment>
<feature type="transmembrane region" description="Helical" evidence="9">
    <location>
        <begin position="111"/>
        <end position="136"/>
    </location>
</feature>
<evidence type="ECO:0000256" key="2">
    <source>
        <dbReference type="ARBA" id="ARBA00022692"/>
    </source>
</evidence>
<feature type="domain" description="Phosphatidic acid phosphatase type 2/haloperoxidase" evidence="10">
    <location>
        <begin position="143"/>
        <end position="305"/>
    </location>
</feature>
<feature type="region of interest" description="Disordered" evidence="8">
    <location>
        <begin position="1"/>
        <end position="40"/>
    </location>
</feature>
<keyword evidence="4" id="KW-0256">Endoplasmic reticulum</keyword>
<organism evidence="11 12">
    <name type="scientific">Gymnopilus junonius</name>
    <name type="common">Spectacular rustgill mushroom</name>
    <name type="synonym">Gymnopilus spectabilis subsp. junonius</name>
    <dbReference type="NCBI Taxonomy" id="109634"/>
    <lineage>
        <taxon>Eukaryota</taxon>
        <taxon>Fungi</taxon>
        <taxon>Dikarya</taxon>
        <taxon>Basidiomycota</taxon>
        <taxon>Agaricomycotina</taxon>
        <taxon>Agaricomycetes</taxon>
        <taxon>Agaricomycetidae</taxon>
        <taxon>Agaricales</taxon>
        <taxon>Agaricineae</taxon>
        <taxon>Hymenogastraceae</taxon>
        <taxon>Gymnopilus</taxon>
    </lineage>
</organism>
<feature type="transmembrane region" description="Helical" evidence="9">
    <location>
        <begin position="444"/>
        <end position="464"/>
    </location>
</feature>
<reference evidence="11" key="1">
    <citation type="submission" date="2020-11" db="EMBL/GenBank/DDBJ databases">
        <authorList>
            <consortium name="DOE Joint Genome Institute"/>
            <person name="Ahrendt S."/>
            <person name="Riley R."/>
            <person name="Andreopoulos W."/>
            <person name="LaButti K."/>
            <person name="Pangilinan J."/>
            <person name="Ruiz-duenas F.J."/>
            <person name="Barrasa J.M."/>
            <person name="Sanchez-Garcia M."/>
            <person name="Camarero S."/>
            <person name="Miyauchi S."/>
            <person name="Serrano A."/>
            <person name="Linde D."/>
            <person name="Babiker R."/>
            <person name="Drula E."/>
            <person name="Ayuso-Fernandez I."/>
            <person name="Pacheco R."/>
            <person name="Padilla G."/>
            <person name="Ferreira P."/>
            <person name="Barriuso J."/>
            <person name="Kellner H."/>
            <person name="Castanera R."/>
            <person name="Alfaro M."/>
            <person name="Ramirez L."/>
            <person name="Pisabarro A.G."/>
            <person name="Kuo A."/>
            <person name="Tritt A."/>
            <person name="Lipzen A."/>
            <person name="He G."/>
            <person name="Yan M."/>
            <person name="Ng V."/>
            <person name="Cullen D."/>
            <person name="Martin F."/>
            <person name="Rosso M.-N."/>
            <person name="Henrissat B."/>
            <person name="Hibbett D."/>
            <person name="Martinez A.T."/>
            <person name="Grigoriev I.V."/>
        </authorList>
    </citation>
    <scope>NUCLEOTIDE SEQUENCE</scope>
    <source>
        <strain evidence="11">AH 44721</strain>
    </source>
</reference>
<evidence type="ECO:0000313" key="11">
    <source>
        <dbReference type="EMBL" id="KAF8880461.1"/>
    </source>
</evidence>
<evidence type="ECO:0000256" key="5">
    <source>
        <dbReference type="ARBA" id="ARBA00022989"/>
    </source>
</evidence>
<dbReference type="InterPro" id="IPR000326">
    <property type="entry name" value="PAP2/HPO"/>
</dbReference>
<dbReference type="InterPro" id="IPR036938">
    <property type="entry name" value="PAP2/HPO_sf"/>
</dbReference>
<evidence type="ECO:0000256" key="6">
    <source>
        <dbReference type="ARBA" id="ARBA00023136"/>
    </source>
</evidence>
<evidence type="ECO:0000313" key="12">
    <source>
        <dbReference type="Proteomes" id="UP000724874"/>
    </source>
</evidence>
<keyword evidence="6 9" id="KW-0472">Membrane</keyword>
<dbReference type="GO" id="GO:0005789">
    <property type="term" value="C:endoplasmic reticulum membrane"/>
    <property type="evidence" value="ECO:0007669"/>
    <property type="project" value="UniProtKB-SubCell"/>
</dbReference>
<accession>A0A9P5NDV9</accession>
<feature type="transmembrane region" description="Helical" evidence="9">
    <location>
        <begin position="288"/>
        <end position="312"/>
    </location>
</feature>
<dbReference type="Gene3D" id="1.20.144.10">
    <property type="entry name" value="Phosphatidic acid phosphatase type 2/haloperoxidase"/>
    <property type="match status" value="1"/>
</dbReference>
<dbReference type="GO" id="GO:0042392">
    <property type="term" value="F:sphingosine-1-phosphate phosphatase activity"/>
    <property type="evidence" value="ECO:0007669"/>
    <property type="project" value="TreeGrafter"/>
</dbReference>
<keyword evidence="5 9" id="KW-1133">Transmembrane helix</keyword>
<feature type="compositionally biased region" description="Low complexity" evidence="8">
    <location>
        <begin position="11"/>
        <end position="28"/>
    </location>
</feature>
<evidence type="ECO:0000256" key="8">
    <source>
        <dbReference type="SAM" id="MobiDB-lite"/>
    </source>
</evidence>
<proteinExistence type="inferred from homology"/>
<dbReference type="OrthoDB" id="301434at2759"/>
<dbReference type="EMBL" id="JADNYJ010000140">
    <property type="protein sequence ID" value="KAF8880461.1"/>
    <property type="molecule type" value="Genomic_DNA"/>
</dbReference>
<evidence type="ECO:0000256" key="1">
    <source>
        <dbReference type="ARBA" id="ARBA00004477"/>
    </source>
</evidence>
<dbReference type="SUPFAM" id="SSF48317">
    <property type="entry name" value="Acid phosphatase/Vanadium-dependent haloperoxidase"/>
    <property type="match status" value="1"/>
</dbReference>
<gene>
    <name evidence="11" type="ORF">CPB84DRAFT_1792527</name>
</gene>
<comment type="subcellular location">
    <subcellularLocation>
        <location evidence="1">Endoplasmic reticulum membrane</location>
        <topology evidence="1">Multi-pass membrane protein</topology>
    </subcellularLocation>
</comment>
<evidence type="ECO:0000259" key="10">
    <source>
        <dbReference type="Pfam" id="PF01569"/>
    </source>
</evidence>
<keyword evidence="2 9" id="KW-0812">Transmembrane</keyword>
<feature type="compositionally biased region" description="Basic and acidic residues" evidence="8">
    <location>
        <begin position="605"/>
        <end position="615"/>
    </location>
</feature>
<sequence length="654" mass="71789">MVSKKSARFTLSLPPSEASSRSSSPAPSDRVTLQPPPNYIDSTHDYINTKLNQSLLEDDEKHGRQGRDVYESTLSWWRAGLRRKLVTTVQWESQVIAKMQDKIRTPWLDAYFVYTSTLGTHTFFMIILPALFFFGYDELGRGLVIVIGMGIYLSSVVKDLFCSPRPLAPPVTRLTIGSHHLEYGFPSTHSTNSVSIALFFFAEVHRLANTPMTIPNNLTPSLNTNDTFTTLANSTISVIDNLLTTEDAVTQYMLSQPLYILMNVILLLYAFSIVFGRLYTAMHSFTDCLIGVTLGAAIWWAHTSWAGMPIVLSTTNPLYYAFSFLGLGTPVPPGELLIYFGKGLGTGKLVDIWLERGGWEVPLILIPLTLLAVHYHPQPVDDCPCFEDAIAILSVVLGALVSRWGMVYSQADSGLSREVVMPGSGWVFDLGSWVQVERRLEDELLWWSMAAVKMITGIVVIFVWRLIAKSALHLILPPTFRLLARAFRLPRRRFYTPATEYKSVPSEFHSTSEGGGFELHPIPSVIDLPSAGIVGFEVGGIGSGVVGSSFHQGNGNGNSNSSSNGSIYGSHIKMRSGNGVGNSDDNEDQDGHDWEKKNGIVSGPSDKEKTGKDGDLGGVAHYDADVLTKVIVYAGIAVLAAEVLPLMFDLLGWG</sequence>
<comment type="similarity">
    <text evidence="7">Belongs to the type 2 lipid phosphate phosphatase family.</text>
</comment>
<dbReference type="PANTHER" id="PTHR14969:SF28">
    <property type="entry name" value="DIHYDROSPHINGOSINE 1-PHOSPHATE PHOSPHATASE LCB3-RELATED"/>
    <property type="match status" value="1"/>
</dbReference>
<protein>
    <submittedName>
        <fullName evidence="11">PAP2 superfamily-domain-containing protein</fullName>
    </submittedName>
</protein>
<dbReference type="AlphaFoldDB" id="A0A9P5NDV9"/>
<name>A0A9P5NDV9_GYMJU</name>
<evidence type="ECO:0000256" key="4">
    <source>
        <dbReference type="ARBA" id="ARBA00022824"/>
    </source>
</evidence>
<evidence type="ECO:0000256" key="9">
    <source>
        <dbReference type="SAM" id="Phobius"/>
    </source>
</evidence>
<dbReference type="CDD" id="cd03388">
    <property type="entry name" value="PAP2_SPPase1"/>
    <property type="match status" value="1"/>
</dbReference>
<feature type="region of interest" description="Disordered" evidence="8">
    <location>
        <begin position="574"/>
        <end position="615"/>
    </location>
</feature>
<dbReference type="Proteomes" id="UP000724874">
    <property type="component" value="Unassembled WGS sequence"/>
</dbReference>
<feature type="transmembrane region" description="Helical" evidence="9">
    <location>
        <begin position="142"/>
        <end position="162"/>
    </location>
</feature>
<evidence type="ECO:0000256" key="7">
    <source>
        <dbReference type="ARBA" id="ARBA00038324"/>
    </source>
</evidence>
<keyword evidence="3" id="KW-0378">Hydrolase</keyword>
<feature type="compositionally biased region" description="Basic and acidic residues" evidence="8">
    <location>
        <begin position="589"/>
        <end position="598"/>
    </location>
</feature>
<feature type="transmembrane region" description="Helical" evidence="9">
    <location>
        <begin position="258"/>
        <end position="276"/>
    </location>
</feature>
<feature type="transmembrane region" description="Helical" evidence="9">
    <location>
        <begin position="630"/>
        <end position="648"/>
    </location>
</feature>
<evidence type="ECO:0000256" key="3">
    <source>
        <dbReference type="ARBA" id="ARBA00022801"/>
    </source>
</evidence>
<keyword evidence="12" id="KW-1185">Reference proteome</keyword>